<dbReference type="InterPro" id="IPR036873">
    <property type="entry name" value="Rhodanese-like_dom_sf"/>
</dbReference>
<dbReference type="EMBL" id="UYRV01106086">
    <property type="protein sequence ID" value="VDN21954.1"/>
    <property type="molecule type" value="Genomic_DNA"/>
</dbReference>
<dbReference type="SMART" id="SM00450">
    <property type="entry name" value="RHOD"/>
    <property type="match status" value="1"/>
</dbReference>
<dbReference type="Proteomes" id="UP000271889">
    <property type="component" value="Unassembled WGS sequence"/>
</dbReference>
<dbReference type="PANTHER" id="PTHR11364">
    <property type="entry name" value="THIOSULFATE SULFERTANSFERASE"/>
    <property type="match status" value="1"/>
</dbReference>
<gene>
    <name evidence="4" type="ORF">CGOC_LOCUS9170</name>
</gene>
<evidence type="ECO:0000256" key="1">
    <source>
        <dbReference type="ARBA" id="ARBA00022679"/>
    </source>
</evidence>
<protein>
    <recommendedName>
        <fullName evidence="3">Rhodanese domain-containing protein</fullName>
    </recommendedName>
</protein>
<sequence>MSLKRLVDVGTVAQLLKKNIINKEGVRILDCAYDSSQIKKKPDWKHYKKELYGDFKRILARPCPSKEMYLSGHIPLAPHFCIDAAFYPSEHVRYDLYPPEIFQNYMQLLGINPDEHLILYSHSRFGAMIYAMKVAWLLKSYGHDKVSVIDGGLQEWKKKGYEISKEDVKLELNLLDSRVRGQYEGTASGDFPPNVIGTFIPGFKNLPAAELVDGDHLRNPDNLKDCKCNGTYIICILFQTL</sequence>
<dbReference type="InterPro" id="IPR001763">
    <property type="entry name" value="Rhodanese-like_dom"/>
</dbReference>
<accession>A0A3P7LY87</accession>
<keyword evidence="5" id="KW-1185">Reference proteome</keyword>
<dbReference type="Gene3D" id="3.40.250.10">
    <property type="entry name" value="Rhodanese-like domain"/>
    <property type="match status" value="1"/>
</dbReference>
<dbReference type="OrthoDB" id="270167at2759"/>
<name>A0A3P7LY87_CYLGO</name>
<keyword evidence="1" id="KW-0808">Transferase</keyword>
<dbReference type="GO" id="GO:0004792">
    <property type="term" value="F:thiosulfate-cyanide sulfurtransferase activity"/>
    <property type="evidence" value="ECO:0007669"/>
    <property type="project" value="TreeGrafter"/>
</dbReference>
<evidence type="ECO:0000256" key="2">
    <source>
        <dbReference type="ARBA" id="ARBA00022737"/>
    </source>
</evidence>
<organism evidence="4 5">
    <name type="scientific">Cylicostephanus goldi</name>
    <name type="common">Nematode worm</name>
    <dbReference type="NCBI Taxonomy" id="71465"/>
    <lineage>
        <taxon>Eukaryota</taxon>
        <taxon>Metazoa</taxon>
        <taxon>Ecdysozoa</taxon>
        <taxon>Nematoda</taxon>
        <taxon>Chromadorea</taxon>
        <taxon>Rhabditida</taxon>
        <taxon>Rhabditina</taxon>
        <taxon>Rhabditomorpha</taxon>
        <taxon>Strongyloidea</taxon>
        <taxon>Strongylidae</taxon>
        <taxon>Cylicostephanus</taxon>
    </lineage>
</organism>
<evidence type="ECO:0000313" key="5">
    <source>
        <dbReference type="Proteomes" id="UP000271889"/>
    </source>
</evidence>
<dbReference type="PANTHER" id="PTHR11364:SF7">
    <property type="entry name" value="THIOSULFATE SULFURTRANSFERASE MPST-1-RELATED"/>
    <property type="match status" value="1"/>
</dbReference>
<dbReference type="CDD" id="cd01448">
    <property type="entry name" value="TST_Repeat_1"/>
    <property type="match status" value="1"/>
</dbReference>
<dbReference type="SUPFAM" id="SSF52821">
    <property type="entry name" value="Rhodanese/Cell cycle control phosphatase"/>
    <property type="match status" value="1"/>
</dbReference>
<dbReference type="PROSITE" id="PS50206">
    <property type="entry name" value="RHODANESE_3"/>
    <property type="match status" value="1"/>
</dbReference>
<dbReference type="GO" id="GO:0005739">
    <property type="term" value="C:mitochondrion"/>
    <property type="evidence" value="ECO:0007669"/>
    <property type="project" value="TreeGrafter"/>
</dbReference>
<keyword evidence="2" id="KW-0677">Repeat</keyword>
<dbReference type="InterPro" id="IPR045078">
    <property type="entry name" value="TST/MPST-like"/>
</dbReference>
<proteinExistence type="predicted"/>
<feature type="domain" description="Rhodanese" evidence="3">
    <location>
        <begin position="64"/>
        <end position="165"/>
    </location>
</feature>
<dbReference type="Pfam" id="PF00581">
    <property type="entry name" value="Rhodanese"/>
    <property type="match status" value="1"/>
</dbReference>
<evidence type="ECO:0000313" key="4">
    <source>
        <dbReference type="EMBL" id="VDN21954.1"/>
    </source>
</evidence>
<evidence type="ECO:0000259" key="3">
    <source>
        <dbReference type="PROSITE" id="PS50206"/>
    </source>
</evidence>
<dbReference type="AlphaFoldDB" id="A0A3P7LY87"/>
<reference evidence="4 5" key="1">
    <citation type="submission" date="2018-11" db="EMBL/GenBank/DDBJ databases">
        <authorList>
            <consortium name="Pathogen Informatics"/>
        </authorList>
    </citation>
    <scope>NUCLEOTIDE SEQUENCE [LARGE SCALE GENOMIC DNA]</scope>
</reference>